<proteinExistence type="predicted"/>
<accession>A0A6C0CJ34</accession>
<name>A0A6C0CJ34_9ZZZZ</name>
<organism evidence="1">
    <name type="scientific">viral metagenome</name>
    <dbReference type="NCBI Taxonomy" id="1070528"/>
    <lineage>
        <taxon>unclassified sequences</taxon>
        <taxon>metagenomes</taxon>
        <taxon>organismal metagenomes</taxon>
    </lineage>
</organism>
<protein>
    <recommendedName>
        <fullName evidence="2">C2H2-type domain-containing protein</fullName>
    </recommendedName>
</protein>
<evidence type="ECO:0000313" key="1">
    <source>
        <dbReference type="EMBL" id="QHT04303.1"/>
    </source>
</evidence>
<sequence length="352" mass="40965">MDDKMDDKGLQKYGFKFFCEKCLHGSNNKKDFIRHIHTRKHLQDDKWMTNGLQKIPATYSIIKSNNDINLLPTVSKGIKSPKIPKNPKKSPQHFQCHCGKKYVYRQGLHKHQKICNLNEDFLLEESNNIIVTKTINNEPDVGNLKELVVLLLKENKEIQKNFVDLIPHIQGNNTNCNNTITNNTTNNNQFNINMFLNEHCKNAMNLTDFIDSLPITNETYDHTIENGLTQTITNMITDGLNNMDILERPIHCTDPSRKTMYVKDNDVWEKDTEFNKILVSIKTIALKQRTMINKWQLANDGWKSDENLQTKMTSLVFNSMTDIENDQKECKKIIRAISRNTYLTNQIKDVYK</sequence>
<reference evidence="1" key="1">
    <citation type="journal article" date="2020" name="Nature">
        <title>Giant virus diversity and host interactions through global metagenomics.</title>
        <authorList>
            <person name="Schulz F."/>
            <person name="Roux S."/>
            <person name="Paez-Espino D."/>
            <person name="Jungbluth S."/>
            <person name="Walsh D.A."/>
            <person name="Denef V.J."/>
            <person name="McMahon K.D."/>
            <person name="Konstantinidis K.T."/>
            <person name="Eloe-Fadrosh E.A."/>
            <person name="Kyrpides N.C."/>
            <person name="Woyke T."/>
        </authorList>
    </citation>
    <scope>NUCLEOTIDE SEQUENCE</scope>
    <source>
        <strain evidence="1">GVMAG-M-3300021185-45</strain>
    </source>
</reference>
<dbReference type="EMBL" id="MN739426">
    <property type="protein sequence ID" value="QHT04303.1"/>
    <property type="molecule type" value="Genomic_DNA"/>
</dbReference>
<dbReference type="AlphaFoldDB" id="A0A6C0CJ34"/>
<evidence type="ECO:0008006" key="2">
    <source>
        <dbReference type="Google" id="ProtNLM"/>
    </source>
</evidence>